<feature type="region of interest" description="Disordered" evidence="1">
    <location>
        <begin position="267"/>
        <end position="286"/>
    </location>
</feature>
<dbReference type="RefSeq" id="XP_007411373.1">
    <property type="nucleotide sequence ID" value="XM_007411311.1"/>
</dbReference>
<feature type="region of interest" description="Disordered" evidence="1">
    <location>
        <begin position="37"/>
        <end position="66"/>
    </location>
</feature>
<feature type="compositionally biased region" description="Low complexity" evidence="1">
    <location>
        <begin position="49"/>
        <end position="66"/>
    </location>
</feature>
<evidence type="ECO:0000256" key="1">
    <source>
        <dbReference type="SAM" id="MobiDB-lite"/>
    </source>
</evidence>
<protein>
    <recommendedName>
        <fullName evidence="4">GRAM domain-containing protein</fullName>
    </recommendedName>
</protein>
<keyword evidence="3" id="KW-1185">Reference proteome</keyword>
<dbReference type="Proteomes" id="UP000001072">
    <property type="component" value="Unassembled WGS sequence"/>
</dbReference>
<gene>
    <name evidence="2" type="ORF">MELLADRAFT_78105</name>
</gene>
<dbReference type="InParanoid" id="F4RQ77"/>
<dbReference type="GO" id="GO:0005634">
    <property type="term" value="C:nucleus"/>
    <property type="evidence" value="ECO:0007669"/>
    <property type="project" value="TreeGrafter"/>
</dbReference>
<dbReference type="VEuPathDB" id="FungiDB:MELLADRAFT_78105"/>
<dbReference type="EMBL" id="GL883113">
    <property type="protein sequence ID" value="EGG05451.1"/>
    <property type="molecule type" value="Genomic_DNA"/>
</dbReference>
<dbReference type="STRING" id="747676.F4RQ77"/>
<dbReference type="SUPFAM" id="SSF50729">
    <property type="entry name" value="PH domain-like"/>
    <property type="match status" value="1"/>
</dbReference>
<name>F4RQ77_MELLP</name>
<sequence>MALNCSMLDNQNKPIPLPDEKIFLTVNGITISLVPTLPGSGTTDGEPISPTDSNQTQNQSNSSKSKLPLSSLFSNLTLKNSEKLYPGTVYITNQRILFISNHESEDQSIKTLTIPLSNSLDGRFIQPWLSANYHLSTVLPVNGGNLEELLSSRFTNNSDHPILFTLKVVFNEGHGFEFYEALEEVKRLHSEANGQRTTVLEELPTYSPTTQPNELIPIETTSEIPTLDHVDSSRSQQRRDTMPDEDLILAAQTALEVERIEQDLVLESSTNLNPTHHDDHPPLYEP</sequence>
<dbReference type="KEGG" id="mlr:MELLADRAFT_78105"/>
<dbReference type="OrthoDB" id="1259151at2759"/>
<feature type="region of interest" description="Disordered" evidence="1">
    <location>
        <begin position="205"/>
        <end position="244"/>
    </location>
</feature>
<accession>F4RQ77</accession>
<organism evidence="3">
    <name type="scientific">Melampsora larici-populina (strain 98AG31 / pathotype 3-4-7)</name>
    <name type="common">Poplar leaf rust fungus</name>
    <dbReference type="NCBI Taxonomy" id="747676"/>
    <lineage>
        <taxon>Eukaryota</taxon>
        <taxon>Fungi</taxon>
        <taxon>Dikarya</taxon>
        <taxon>Basidiomycota</taxon>
        <taxon>Pucciniomycotina</taxon>
        <taxon>Pucciniomycetes</taxon>
        <taxon>Pucciniales</taxon>
        <taxon>Melampsoraceae</taxon>
        <taxon>Melampsora</taxon>
    </lineage>
</organism>
<proteinExistence type="predicted"/>
<feature type="compositionally biased region" description="Basic and acidic residues" evidence="1">
    <location>
        <begin position="226"/>
        <end position="242"/>
    </location>
</feature>
<dbReference type="InterPro" id="IPR044852">
    <property type="entry name" value="WBP2-like"/>
</dbReference>
<evidence type="ECO:0000313" key="3">
    <source>
        <dbReference type="Proteomes" id="UP000001072"/>
    </source>
</evidence>
<dbReference type="eggNOG" id="ENOG502SEMI">
    <property type="taxonomic scope" value="Eukaryota"/>
</dbReference>
<evidence type="ECO:0000313" key="2">
    <source>
        <dbReference type="EMBL" id="EGG05451.1"/>
    </source>
</evidence>
<dbReference type="PANTHER" id="PTHR31606:SF1">
    <property type="entry name" value="WW DOMAIN BINDING PROTEIN 2, ISOFORM E"/>
    <property type="match status" value="1"/>
</dbReference>
<dbReference type="PANTHER" id="PTHR31606">
    <property type="entry name" value="WW DOMAIN BINDING PROTEIN 2, ISOFORM E"/>
    <property type="match status" value="1"/>
</dbReference>
<dbReference type="AlphaFoldDB" id="F4RQ77"/>
<dbReference type="GO" id="GO:0031490">
    <property type="term" value="F:chromatin DNA binding"/>
    <property type="evidence" value="ECO:0007669"/>
    <property type="project" value="TreeGrafter"/>
</dbReference>
<feature type="compositionally biased region" description="Basic and acidic residues" evidence="1">
    <location>
        <begin position="275"/>
        <end position="286"/>
    </location>
</feature>
<feature type="compositionally biased region" description="Polar residues" evidence="1">
    <location>
        <begin position="206"/>
        <end position="224"/>
    </location>
</feature>
<reference evidence="3" key="1">
    <citation type="journal article" date="2011" name="Proc. Natl. Acad. Sci. U.S.A.">
        <title>Obligate biotrophy features unraveled by the genomic analysis of rust fungi.</title>
        <authorList>
            <person name="Duplessis S."/>
            <person name="Cuomo C.A."/>
            <person name="Lin Y.-C."/>
            <person name="Aerts A."/>
            <person name="Tisserant E."/>
            <person name="Veneault-Fourrey C."/>
            <person name="Joly D.L."/>
            <person name="Hacquard S."/>
            <person name="Amselem J."/>
            <person name="Cantarel B.L."/>
            <person name="Chiu R."/>
            <person name="Coutinho P.M."/>
            <person name="Feau N."/>
            <person name="Field M."/>
            <person name="Frey P."/>
            <person name="Gelhaye E."/>
            <person name="Goldberg J."/>
            <person name="Grabherr M.G."/>
            <person name="Kodira C.D."/>
            <person name="Kohler A."/>
            <person name="Kuees U."/>
            <person name="Lindquist E.A."/>
            <person name="Lucas S.M."/>
            <person name="Mago R."/>
            <person name="Mauceli E."/>
            <person name="Morin E."/>
            <person name="Murat C."/>
            <person name="Pangilinan J.L."/>
            <person name="Park R."/>
            <person name="Pearson M."/>
            <person name="Quesneville H."/>
            <person name="Rouhier N."/>
            <person name="Sakthikumar S."/>
            <person name="Salamov A.A."/>
            <person name="Schmutz J."/>
            <person name="Selles B."/>
            <person name="Shapiro H."/>
            <person name="Tanguay P."/>
            <person name="Tuskan G.A."/>
            <person name="Henrissat B."/>
            <person name="Van de Peer Y."/>
            <person name="Rouze P."/>
            <person name="Ellis J.G."/>
            <person name="Dodds P.N."/>
            <person name="Schein J.E."/>
            <person name="Zhong S."/>
            <person name="Hamelin R.C."/>
            <person name="Grigoriev I.V."/>
            <person name="Szabo L.J."/>
            <person name="Martin F."/>
        </authorList>
    </citation>
    <scope>NUCLEOTIDE SEQUENCE [LARGE SCALE GENOMIC DNA]</scope>
    <source>
        <strain evidence="3">98AG31 / pathotype 3-4-7</strain>
    </source>
</reference>
<dbReference type="GeneID" id="18933057"/>
<dbReference type="GO" id="GO:0003713">
    <property type="term" value="F:transcription coactivator activity"/>
    <property type="evidence" value="ECO:0007669"/>
    <property type="project" value="InterPro"/>
</dbReference>
<evidence type="ECO:0008006" key="4">
    <source>
        <dbReference type="Google" id="ProtNLM"/>
    </source>
</evidence>
<dbReference type="HOGENOM" id="CLU_089732_0_0_1"/>